<dbReference type="RefSeq" id="WP_244513603.1">
    <property type="nucleotide sequence ID" value="NZ_FOHE01000018.1"/>
</dbReference>
<dbReference type="SMART" id="SM00871">
    <property type="entry name" value="AraC_E_bind"/>
    <property type="match status" value="1"/>
</dbReference>
<dbReference type="EMBL" id="FOHE01000018">
    <property type="protein sequence ID" value="SET63882.1"/>
    <property type="molecule type" value="Genomic_DNA"/>
</dbReference>
<reference evidence="2 3" key="1">
    <citation type="submission" date="2016-10" db="EMBL/GenBank/DDBJ databases">
        <authorList>
            <person name="de Groot N.N."/>
        </authorList>
    </citation>
    <scope>NUCLEOTIDE SEQUENCE [LARGE SCALE GENOMIC DNA]</scope>
    <source>
        <strain evidence="2 3">IBRC-M 10780</strain>
    </source>
</reference>
<dbReference type="InterPro" id="IPR010499">
    <property type="entry name" value="AraC_E-bd"/>
</dbReference>
<feature type="domain" description="AraC effector-binding" evidence="1">
    <location>
        <begin position="8"/>
        <end position="156"/>
    </location>
</feature>
<evidence type="ECO:0000259" key="1">
    <source>
        <dbReference type="SMART" id="SM00871"/>
    </source>
</evidence>
<evidence type="ECO:0000313" key="3">
    <source>
        <dbReference type="Proteomes" id="UP000198618"/>
    </source>
</evidence>
<keyword evidence="3" id="KW-1185">Reference proteome</keyword>
<dbReference type="Gene3D" id="3.20.80.10">
    <property type="entry name" value="Regulatory factor, effector binding domain"/>
    <property type="match status" value="1"/>
</dbReference>
<dbReference type="AlphaFoldDB" id="A0A1I0FZQ2"/>
<protein>
    <submittedName>
        <fullName evidence="2">Predicted transcriptional regulator YdeE, contains AraC-type DNA-binding domain</fullName>
    </submittedName>
</protein>
<evidence type="ECO:0000313" key="2">
    <source>
        <dbReference type="EMBL" id="SET63882.1"/>
    </source>
</evidence>
<dbReference type="GO" id="GO:0003677">
    <property type="term" value="F:DNA binding"/>
    <property type="evidence" value="ECO:0007669"/>
    <property type="project" value="UniProtKB-KW"/>
</dbReference>
<dbReference type="InterPro" id="IPR029441">
    <property type="entry name" value="Cass2"/>
</dbReference>
<dbReference type="SUPFAM" id="SSF55136">
    <property type="entry name" value="Probable bacterial effector-binding domain"/>
    <property type="match status" value="1"/>
</dbReference>
<dbReference type="STRING" id="930131.SAMN05216389_11823"/>
<proteinExistence type="predicted"/>
<dbReference type="InterPro" id="IPR011256">
    <property type="entry name" value="Reg_factor_effector_dom_sf"/>
</dbReference>
<name>A0A1I0FZQ2_9BACI</name>
<dbReference type="Proteomes" id="UP000198618">
    <property type="component" value="Unassembled WGS sequence"/>
</dbReference>
<keyword evidence="2" id="KW-0238">DNA-binding</keyword>
<sequence length="157" mass="18086">MTKQDAITIKGVREIGAKKLVGFRVICDSMEEFGKEIPKASLELVRRKNEIHRLVEPVQLIGAFKPQETSEADDGYWVCFEVHDYEAIPKGMVTLTVPPQKYAILHFQGHASQIFGVYSHLHQWIESNDHQRKPSNWTLEIYSSWSEAEDQVDLSRM</sequence>
<dbReference type="Pfam" id="PF14526">
    <property type="entry name" value="Cass2"/>
    <property type="match status" value="1"/>
</dbReference>
<gene>
    <name evidence="2" type="ORF">SAMN05216389_11823</name>
</gene>
<accession>A0A1I0FZQ2</accession>
<organism evidence="2 3">
    <name type="scientific">Oceanobacillus limi</name>
    <dbReference type="NCBI Taxonomy" id="930131"/>
    <lineage>
        <taxon>Bacteria</taxon>
        <taxon>Bacillati</taxon>
        <taxon>Bacillota</taxon>
        <taxon>Bacilli</taxon>
        <taxon>Bacillales</taxon>
        <taxon>Bacillaceae</taxon>
        <taxon>Oceanobacillus</taxon>
    </lineage>
</organism>